<keyword evidence="1" id="KW-1133">Transmembrane helix</keyword>
<dbReference type="Proteomes" id="UP000245845">
    <property type="component" value="Unassembled WGS sequence"/>
</dbReference>
<gene>
    <name evidence="2" type="ORF">A8806_101293</name>
</gene>
<accession>A0A2Y9B8B6</accession>
<feature type="transmembrane region" description="Helical" evidence="1">
    <location>
        <begin position="84"/>
        <end position="101"/>
    </location>
</feature>
<evidence type="ECO:0000313" key="2">
    <source>
        <dbReference type="EMBL" id="PWJ32006.1"/>
    </source>
</evidence>
<reference evidence="2 3" key="1">
    <citation type="submission" date="2018-05" db="EMBL/GenBank/DDBJ databases">
        <title>The Hungate 1000. A catalogue of reference genomes from the rumen microbiome.</title>
        <authorList>
            <person name="Kelly W."/>
        </authorList>
    </citation>
    <scope>NUCLEOTIDE SEQUENCE [LARGE SCALE GENOMIC DNA]</scope>
    <source>
        <strain evidence="2 3">NLAE-zl-C242</strain>
    </source>
</reference>
<comment type="caution">
    <text evidence="2">The sequence shown here is derived from an EMBL/GenBank/DDBJ whole genome shotgun (WGS) entry which is preliminary data.</text>
</comment>
<protein>
    <submittedName>
        <fullName evidence="2">Uncharacterized protein</fullName>
    </submittedName>
</protein>
<keyword evidence="1" id="KW-0472">Membrane</keyword>
<evidence type="ECO:0000313" key="3">
    <source>
        <dbReference type="Proteomes" id="UP000245845"/>
    </source>
</evidence>
<dbReference type="AlphaFoldDB" id="A0A2Y9B8B6"/>
<organism evidence="2 3">
    <name type="scientific">Faecalicatena orotica</name>
    <dbReference type="NCBI Taxonomy" id="1544"/>
    <lineage>
        <taxon>Bacteria</taxon>
        <taxon>Bacillati</taxon>
        <taxon>Bacillota</taxon>
        <taxon>Clostridia</taxon>
        <taxon>Lachnospirales</taxon>
        <taxon>Lachnospiraceae</taxon>
        <taxon>Faecalicatena</taxon>
    </lineage>
</organism>
<evidence type="ECO:0000256" key="1">
    <source>
        <dbReference type="SAM" id="Phobius"/>
    </source>
</evidence>
<dbReference type="OrthoDB" id="9922797at2"/>
<keyword evidence="1" id="KW-0812">Transmembrane</keyword>
<proteinExistence type="predicted"/>
<dbReference type="EMBL" id="QGDL01000001">
    <property type="protein sequence ID" value="PWJ32006.1"/>
    <property type="molecule type" value="Genomic_DNA"/>
</dbReference>
<name>A0A2Y9B8B6_9FIRM</name>
<keyword evidence="3" id="KW-1185">Reference proteome</keyword>
<dbReference type="RefSeq" id="WP_109729378.1">
    <property type="nucleotide sequence ID" value="NZ_BAAACK010000007.1"/>
</dbReference>
<sequence length="141" mass="15877">MKTKAIKLMKIIVLVQIVLLCLFIESDRRPHNVTNHVQSETGSGSEQTVLDSGNRLASGMPDVLPAAESRNVSSIRTGRPEEESVLIFFNLFLVFSMLLFLPDGRVWSAIQSVSMAFQSYAMHQIRILQLRDGKKKGFFYS</sequence>